<proteinExistence type="predicted"/>
<protein>
    <recommendedName>
        <fullName evidence="7">UBX domain-containing protein</fullName>
    </recommendedName>
</protein>
<dbReference type="AlphaFoldDB" id="A0A9D4AKG5"/>
<dbReference type="FunFam" id="3.30.420.210:FF:000005">
    <property type="entry name" value="Plant UBX domain-containing protein 4"/>
    <property type="match status" value="1"/>
</dbReference>
<evidence type="ECO:0000256" key="1">
    <source>
        <dbReference type="ARBA" id="ARBA00022786"/>
    </source>
</evidence>
<dbReference type="Pfam" id="PF00789">
    <property type="entry name" value="UBX"/>
    <property type="match status" value="1"/>
</dbReference>
<gene>
    <name evidence="5" type="ORF">J1N35_002313</name>
</gene>
<comment type="caution">
    <text evidence="5">The sequence shown here is derived from an EMBL/GenBank/DDBJ whole genome shotgun (WGS) entry which is preliminary data.</text>
</comment>
<dbReference type="SUPFAM" id="SSF46934">
    <property type="entry name" value="UBA-like"/>
    <property type="match status" value="1"/>
</dbReference>
<dbReference type="GO" id="GO:0051117">
    <property type="term" value="F:ATPase binding"/>
    <property type="evidence" value="ECO:0007669"/>
    <property type="project" value="UniProtKB-ARBA"/>
</dbReference>
<dbReference type="PROSITE" id="PS50033">
    <property type="entry name" value="UBX"/>
    <property type="match status" value="1"/>
</dbReference>
<keyword evidence="1" id="KW-0833">Ubl conjugation pathway</keyword>
<dbReference type="Gene3D" id="3.10.20.90">
    <property type="entry name" value="Phosphatidylinositol 3-kinase Catalytic Subunit, Chain A, domain 1"/>
    <property type="match status" value="1"/>
</dbReference>
<sequence length="424" mass="45740">MEHETHRQGNPTDPNADQNATLINSFIEITSSSKEEALFFLESHQWDLDAAVSTFLDSNSTAALQQPPIAPPVFGVGGVNNSASPSQSDSPDYSPSQSPSRSRSPSPARPARPPYALRSRRNDKKPSGSGGNKARGVRTLADLNRTPPGGSDSDSDEGQDYFTGGEKSGMVVRDPSKHRDVDSIFNQARQAGAVEGSDDYFRPSSSNTRSFSGTARLLSGETVAPPPPPPPEVVTHNITFWRNGFTVDDGPLRQLEDPANATFLESVMGSQCPKELEPADPRTKVDLHLFRRDENYSEPKRRQSAFQGVGRTLGSSSPSPTPSESTAAAGNINTAPAPSMGLVVDTSLPTTSIQLRLSDGTRMISRFNHHHTIRDIRGFIDASRPGGATNYQLQTMGFPPKQLTDLDQTIEQAGIANSVVIQKY</sequence>
<feature type="domain" description="SEP" evidence="4">
    <location>
        <begin position="233"/>
        <end position="297"/>
    </location>
</feature>
<dbReference type="InterPro" id="IPR039517">
    <property type="entry name" value="C6orf106_UBA-like"/>
</dbReference>
<dbReference type="GO" id="GO:0061025">
    <property type="term" value="P:membrane fusion"/>
    <property type="evidence" value="ECO:0007669"/>
    <property type="project" value="TreeGrafter"/>
</dbReference>
<dbReference type="GO" id="GO:0043161">
    <property type="term" value="P:proteasome-mediated ubiquitin-dependent protein catabolic process"/>
    <property type="evidence" value="ECO:0007669"/>
    <property type="project" value="TreeGrafter"/>
</dbReference>
<dbReference type="CDD" id="cd14349">
    <property type="entry name" value="UBA_CF106"/>
    <property type="match status" value="1"/>
</dbReference>
<dbReference type="SUPFAM" id="SSF102848">
    <property type="entry name" value="NSFL1 (p97 ATPase) cofactor p47, SEP domain"/>
    <property type="match status" value="1"/>
</dbReference>
<dbReference type="PANTHER" id="PTHR23333:SF45">
    <property type="entry name" value="PLANT UBX DOMAIN-CONTAINING PROTEIN 4-LIKE"/>
    <property type="match status" value="1"/>
</dbReference>
<evidence type="ECO:0000313" key="6">
    <source>
        <dbReference type="Proteomes" id="UP000828251"/>
    </source>
</evidence>
<evidence type="ECO:0008006" key="7">
    <source>
        <dbReference type="Google" id="ProtNLM"/>
    </source>
</evidence>
<dbReference type="PANTHER" id="PTHR23333">
    <property type="entry name" value="UBX DOMAIN CONTAINING PROTEIN"/>
    <property type="match status" value="1"/>
</dbReference>
<dbReference type="InterPro" id="IPR012989">
    <property type="entry name" value="SEP_domain"/>
</dbReference>
<dbReference type="Proteomes" id="UP000828251">
    <property type="component" value="Unassembled WGS sequence"/>
</dbReference>
<feature type="compositionally biased region" description="Low complexity" evidence="2">
    <location>
        <begin position="82"/>
        <end position="106"/>
    </location>
</feature>
<feature type="region of interest" description="Disordered" evidence="2">
    <location>
        <begin position="67"/>
        <end position="173"/>
    </location>
</feature>
<accession>A0A9D4AKG5</accession>
<dbReference type="InterPro" id="IPR001012">
    <property type="entry name" value="UBX_dom"/>
</dbReference>
<feature type="domain" description="UBX" evidence="3">
    <location>
        <begin position="346"/>
        <end position="423"/>
    </location>
</feature>
<evidence type="ECO:0000259" key="3">
    <source>
        <dbReference type="PROSITE" id="PS50033"/>
    </source>
</evidence>
<dbReference type="Pfam" id="PF08059">
    <property type="entry name" value="SEP"/>
    <property type="match status" value="1"/>
</dbReference>
<evidence type="ECO:0000313" key="5">
    <source>
        <dbReference type="EMBL" id="KAH1130935.1"/>
    </source>
</evidence>
<feature type="compositionally biased region" description="Basic and acidic residues" evidence="2">
    <location>
        <begin position="291"/>
        <end position="301"/>
    </location>
</feature>
<feature type="compositionally biased region" description="Low complexity" evidence="2">
    <location>
        <begin position="315"/>
        <end position="329"/>
    </location>
</feature>
<dbReference type="CDD" id="cd01770">
    <property type="entry name" value="UBX_UBXN2"/>
    <property type="match status" value="1"/>
</dbReference>
<dbReference type="GO" id="GO:0000045">
    <property type="term" value="P:autophagosome assembly"/>
    <property type="evidence" value="ECO:0007669"/>
    <property type="project" value="TreeGrafter"/>
</dbReference>
<dbReference type="FunFam" id="1.10.8.10:FF:000020">
    <property type="entry name" value="NSFL1 (p97) cofactor (p47)"/>
    <property type="match status" value="1"/>
</dbReference>
<dbReference type="EMBL" id="JAIQCV010000001">
    <property type="protein sequence ID" value="KAH1130935.1"/>
    <property type="molecule type" value="Genomic_DNA"/>
</dbReference>
<dbReference type="Gene3D" id="1.10.8.10">
    <property type="entry name" value="DNA helicase RuvA subunit, C-terminal domain"/>
    <property type="match status" value="1"/>
</dbReference>
<dbReference type="FunFam" id="3.10.20.90:FF:000179">
    <property type="entry name" value="Plant UBX domain-containing protein 4"/>
    <property type="match status" value="1"/>
</dbReference>
<dbReference type="InterPro" id="IPR036241">
    <property type="entry name" value="NSFL1C_SEP_dom_sf"/>
</dbReference>
<reference evidence="5 6" key="1">
    <citation type="journal article" date="2021" name="Plant Biotechnol. J.">
        <title>Multi-omics assisted identification of the key and species-specific regulatory components of drought-tolerant mechanisms in Gossypium stocksii.</title>
        <authorList>
            <person name="Yu D."/>
            <person name="Ke L."/>
            <person name="Zhang D."/>
            <person name="Wu Y."/>
            <person name="Sun Y."/>
            <person name="Mei J."/>
            <person name="Sun J."/>
            <person name="Sun Y."/>
        </authorList>
    </citation>
    <scope>NUCLEOTIDE SEQUENCE [LARGE SCALE GENOMIC DNA]</scope>
    <source>
        <strain evidence="6">cv. E1</strain>
        <tissue evidence="5">Leaf</tissue>
    </source>
</reference>
<dbReference type="SMART" id="SM00166">
    <property type="entry name" value="UBX"/>
    <property type="match status" value="1"/>
</dbReference>
<dbReference type="SUPFAM" id="SSF54236">
    <property type="entry name" value="Ubiquitin-like"/>
    <property type="match status" value="1"/>
</dbReference>
<organism evidence="5 6">
    <name type="scientific">Gossypium stocksii</name>
    <dbReference type="NCBI Taxonomy" id="47602"/>
    <lineage>
        <taxon>Eukaryota</taxon>
        <taxon>Viridiplantae</taxon>
        <taxon>Streptophyta</taxon>
        <taxon>Embryophyta</taxon>
        <taxon>Tracheophyta</taxon>
        <taxon>Spermatophyta</taxon>
        <taxon>Magnoliopsida</taxon>
        <taxon>eudicotyledons</taxon>
        <taxon>Gunneridae</taxon>
        <taxon>Pentapetalae</taxon>
        <taxon>rosids</taxon>
        <taxon>malvids</taxon>
        <taxon>Malvales</taxon>
        <taxon>Malvaceae</taxon>
        <taxon>Malvoideae</taxon>
        <taxon>Gossypium</taxon>
    </lineage>
</organism>
<dbReference type="OrthoDB" id="843895at2759"/>
<evidence type="ECO:0000259" key="4">
    <source>
        <dbReference type="PROSITE" id="PS51399"/>
    </source>
</evidence>
<dbReference type="GO" id="GO:0043130">
    <property type="term" value="F:ubiquitin binding"/>
    <property type="evidence" value="ECO:0007669"/>
    <property type="project" value="TreeGrafter"/>
</dbReference>
<evidence type="ECO:0000256" key="2">
    <source>
        <dbReference type="SAM" id="MobiDB-lite"/>
    </source>
</evidence>
<name>A0A9D4AKG5_9ROSI</name>
<dbReference type="Gene3D" id="3.30.420.210">
    <property type="entry name" value="SEP domain"/>
    <property type="match status" value="1"/>
</dbReference>
<dbReference type="Pfam" id="PF14555">
    <property type="entry name" value="UBA_4"/>
    <property type="match status" value="1"/>
</dbReference>
<feature type="region of interest" description="Disordered" evidence="2">
    <location>
        <begin position="291"/>
        <end position="334"/>
    </location>
</feature>
<dbReference type="GO" id="GO:0005829">
    <property type="term" value="C:cytosol"/>
    <property type="evidence" value="ECO:0007669"/>
    <property type="project" value="TreeGrafter"/>
</dbReference>
<dbReference type="PROSITE" id="PS51399">
    <property type="entry name" value="SEP"/>
    <property type="match status" value="1"/>
</dbReference>
<dbReference type="GO" id="GO:0031468">
    <property type="term" value="P:nuclear membrane reassembly"/>
    <property type="evidence" value="ECO:0007669"/>
    <property type="project" value="TreeGrafter"/>
</dbReference>
<dbReference type="GO" id="GO:0005634">
    <property type="term" value="C:nucleus"/>
    <property type="evidence" value="ECO:0007669"/>
    <property type="project" value="TreeGrafter"/>
</dbReference>
<keyword evidence="6" id="KW-1185">Reference proteome</keyword>
<dbReference type="InterPro" id="IPR029071">
    <property type="entry name" value="Ubiquitin-like_domsf"/>
</dbReference>
<dbReference type="GO" id="GO:0007030">
    <property type="term" value="P:Golgi organization"/>
    <property type="evidence" value="ECO:0007669"/>
    <property type="project" value="TreeGrafter"/>
</dbReference>
<dbReference type="InterPro" id="IPR009060">
    <property type="entry name" value="UBA-like_sf"/>
</dbReference>
<dbReference type="SMART" id="SM00553">
    <property type="entry name" value="SEP"/>
    <property type="match status" value="1"/>
</dbReference>